<dbReference type="PANTHER" id="PTHR24056">
    <property type="entry name" value="CELL DIVISION PROTEIN KINASE"/>
    <property type="match status" value="1"/>
</dbReference>
<comment type="catalytic activity">
    <reaction evidence="11">
        <text>L-seryl-[protein] + ATP = O-phospho-L-seryl-[protein] + ADP + H(+)</text>
        <dbReference type="Rhea" id="RHEA:17989"/>
        <dbReference type="Rhea" id="RHEA-COMP:9863"/>
        <dbReference type="Rhea" id="RHEA-COMP:11604"/>
        <dbReference type="ChEBI" id="CHEBI:15378"/>
        <dbReference type="ChEBI" id="CHEBI:29999"/>
        <dbReference type="ChEBI" id="CHEBI:30616"/>
        <dbReference type="ChEBI" id="CHEBI:83421"/>
        <dbReference type="ChEBI" id="CHEBI:456216"/>
        <dbReference type="EC" id="2.7.11.22"/>
    </reaction>
</comment>
<dbReference type="PROSITE" id="PS00108">
    <property type="entry name" value="PROTEIN_KINASE_ST"/>
    <property type="match status" value="1"/>
</dbReference>
<dbReference type="Gene3D" id="3.30.200.20">
    <property type="entry name" value="Phosphorylase Kinase, domain 1"/>
    <property type="match status" value="1"/>
</dbReference>
<dbReference type="GO" id="GO:0005634">
    <property type="term" value="C:nucleus"/>
    <property type="evidence" value="ECO:0007669"/>
    <property type="project" value="TreeGrafter"/>
</dbReference>
<dbReference type="GO" id="GO:0005737">
    <property type="term" value="C:cytoplasm"/>
    <property type="evidence" value="ECO:0007669"/>
    <property type="project" value="TreeGrafter"/>
</dbReference>
<dbReference type="PROSITE" id="PS50011">
    <property type="entry name" value="PROTEIN_KINASE_DOM"/>
    <property type="match status" value="1"/>
</dbReference>
<dbReference type="InterPro" id="IPR008271">
    <property type="entry name" value="Ser/Thr_kinase_AS"/>
</dbReference>
<comment type="caution">
    <text evidence="15">The sequence shown here is derived from an EMBL/GenBank/DDBJ whole genome shotgun (WGS) entry which is preliminary data.</text>
</comment>
<evidence type="ECO:0000256" key="2">
    <source>
        <dbReference type="ARBA" id="ARBA00008832"/>
    </source>
</evidence>
<comment type="similarity">
    <text evidence="1">Belongs to the protein kinase superfamily. CMGC Ser/Thr protein kinase family. CDC2/CDKX subfamily.</text>
</comment>
<dbReference type="GO" id="GO:0000307">
    <property type="term" value="C:cyclin-dependent protein kinase holoenzyme complex"/>
    <property type="evidence" value="ECO:0007669"/>
    <property type="project" value="TreeGrafter"/>
</dbReference>
<evidence type="ECO:0000256" key="10">
    <source>
        <dbReference type="ARBA" id="ARBA00048312"/>
    </source>
</evidence>
<evidence type="ECO:0000313" key="15">
    <source>
        <dbReference type="EMBL" id="KAK1163298.1"/>
    </source>
</evidence>
<evidence type="ECO:0000259" key="14">
    <source>
        <dbReference type="PROSITE" id="PS50011"/>
    </source>
</evidence>
<dbReference type="PROSITE" id="PS00107">
    <property type="entry name" value="PROTEIN_KINASE_ATP"/>
    <property type="match status" value="1"/>
</dbReference>
<evidence type="ECO:0000256" key="7">
    <source>
        <dbReference type="ARBA" id="ARBA00022840"/>
    </source>
</evidence>
<evidence type="ECO:0000256" key="4">
    <source>
        <dbReference type="ARBA" id="ARBA00022679"/>
    </source>
</evidence>
<dbReference type="GO" id="GO:0010468">
    <property type="term" value="P:regulation of gene expression"/>
    <property type="evidence" value="ECO:0007669"/>
    <property type="project" value="TreeGrafter"/>
</dbReference>
<dbReference type="GO" id="GO:0004707">
    <property type="term" value="F:MAP kinase activity"/>
    <property type="evidence" value="ECO:0007669"/>
    <property type="project" value="UniProtKB-EC"/>
</dbReference>
<evidence type="ECO:0000256" key="3">
    <source>
        <dbReference type="ARBA" id="ARBA00022527"/>
    </source>
</evidence>
<reference evidence="15" key="1">
    <citation type="submission" date="2022-02" db="EMBL/GenBank/DDBJ databases">
        <title>Atlantic sturgeon de novo genome assembly.</title>
        <authorList>
            <person name="Stock M."/>
            <person name="Klopp C."/>
            <person name="Guiguen Y."/>
            <person name="Cabau C."/>
            <person name="Parinello H."/>
            <person name="Santidrian Yebra-Pimentel E."/>
            <person name="Kuhl H."/>
            <person name="Dirks R.P."/>
            <person name="Guessner J."/>
            <person name="Wuertz S."/>
            <person name="Du K."/>
            <person name="Schartl M."/>
        </authorList>
    </citation>
    <scope>NUCLEOTIDE SEQUENCE</scope>
    <source>
        <strain evidence="15">STURGEONOMICS-FGT-2020</strain>
        <tissue evidence="15">Whole blood</tissue>
    </source>
</reference>
<dbReference type="SMART" id="SM00220">
    <property type="entry name" value="S_TKc"/>
    <property type="match status" value="1"/>
</dbReference>
<evidence type="ECO:0000256" key="8">
    <source>
        <dbReference type="ARBA" id="ARBA00047592"/>
    </source>
</evidence>
<evidence type="ECO:0000256" key="5">
    <source>
        <dbReference type="ARBA" id="ARBA00022741"/>
    </source>
</evidence>
<comment type="catalytic activity">
    <reaction evidence="9">
        <text>L-threonyl-[protein] + ATP = O-phospho-L-threonyl-[protein] + ADP + H(+)</text>
        <dbReference type="Rhea" id="RHEA:46608"/>
        <dbReference type="Rhea" id="RHEA-COMP:11060"/>
        <dbReference type="Rhea" id="RHEA-COMP:11605"/>
        <dbReference type="ChEBI" id="CHEBI:15378"/>
        <dbReference type="ChEBI" id="CHEBI:30013"/>
        <dbReference type="ChEBI" id="CHEBI:30616"/>
        <dbReference type="ChEBI" id="CHEBI:61977"/>
        <dbReference type="ChEBI" id="CHEBI:456216"/>
        <dbReference type="EC" id="2.7.11.22"/>
    </reaction>
</comment>
<keyword evidence="16" id="KW-1185">Reference proteome</keyword>
<evidence type="ECO:0000313" key="16">
    <source>
        <dbReference type="Proteomes" id="UP001230051"/>
    </source>
</evidence>
<comment type="catalytic activity">
    <reaction evidence="10">
        <text>L-seryl-[protein] + ATP = O-phospho-L-seryl-[protein] + ADP + H(+)</text>
        <dbReference type="Rhea" id="RHEA:17989"/>
        <dbReference type="Rhea" id="RHEA-COMP:9863"/>
        <dbReference type="Rhea" id="RHEA-COMP:11604"/>
        <dbReference type="ChEBI" id="CHEBI:15378"/>
        <dbReference type="ChEBI" id="CHEBI:29999"/>
        <dbReference type="ChEBI" id="CHEBI:30616"/>
        <dbReference type="ChEBI" id="CHEBI:83421"/>
        <dbReference type="ChEBI" id="CHEBI:456216"/>
        <dbReference type="EC" id="2.7.11.24"/>
    </reaction>
</comment>
<dbReference type="InterPro" id="IPR017441">
    <property type="entry name" value="Protein_kinase_ATP_BS"/>
</dbReference>
<keyword evidence="4" id="KW-0808">Transferase</keyword>
<accession>A0AAD8D4Z1</accession>
<dbReference type="GO" id="GO:0000082">
    <property type="term" value="P:G1/S transition of mitotic cell cycle"/>
    <property type="evidence" value="ECO:0007669"/>
    <property type="project" value="TreeGrafter"/>
</dbReference>
<dbReference type="EMBL" id="JAGXEW010000015">
    <property type="protein sequence ID" value="KAK1163298.1"/>
    <property type="molecule type" value="Genomic_DNA"/>
</dbReference>
<evidence type="ECO:0000256" key="9">
    <source>
        <dbReference type="ARBA" id="ARBA00047811"/>
    </source>
</evidence>
<dbReference type="InterPro" id="IPR011009">
    <property type="entry name" value="Kinase-like_dom_sf"/>
</dbReference>
<dbReference type="FunFam" id="3.30.200.20:FF:000124">
    <property type="entry name" value="Cyclin-dependent kinase 4"/>
    <property type="match status" value="1"/>
</dbReference>
<keyword evidence="7 12" id="KW-0067">ATP-binding</keyword>
<evidence type="ECO:0000256" key="12">
    <source>
        <dbReference type="PROSITE-ProRule" id="PRU10141"/>
    </source>
</evidence>
<keyword evidence="3 13" id="KW-0723">Serine/threonine-protein kinase</keyword>
<evidence type="ECO:0000256" key="1">
    <source>
        <dbReference type="ARBA" id="ARBA00006485"/>
    </source>
</evidence>
<dbReference type="Pfam" id="PF00069">
    <property type="entry name" value="Pkinase"/>
    <property type="match status" value="1"/>
</dbReference>
<dbReference type="Gene3D" id="1.10.510.10">
    <property type="entry name" value="Transferase(Phosphotransferase) domain 1"/>
    <property type="match status" value="1"/>
</dbReference>
<dbReference type="Proteomes" id="UP001230051">
    <property type="component" value="Unassembled WGS sequence"/>
</dbReference>
<dbReference type="GO" id="GO:0010389">
    <property type="term" value="P:regulation of G2/M transition of mitotic cell cycle"/>
    <property type="evidence" value="ECO:0007669"/>
    <property type="project" value="TreeGrafter"/>
</dbReference>
<gene>
    <name evidence="15" type="primary">CDK6</name>
    <name evidence="15" type="ORF">AOXY_G16738</name>
</gene>
<dbReference type="PANTHER" id="PTHR24056:SF164">
    <property type="entry name" value="CYCLIN-DEPENDENT KINASE 21"/>
    <property type="match status" value="1"/>
</dbReference>
<sequence length="374" mass="43082">MEASNAITGSFDYEILAEIGEGAYGKVYKARHLKNKLNFVAIKKIKLEKGADRNGVPTFMIREVAVLRKINTFDHPNIVRLLDVCASCSAQELDLTLVFEYIDLDLASYLKSVPECGLPREKIRDVMWQLLSGLDFLHTHMVIHRDLKPENILMSSRGRIKVTDFGLARLYSFNMALTPEVVTLWYRAPEILLYSSYLSSVDVWSAGCVFAELHLLRPLLCGYSELHQLKKIFEFIGAPPQEEWPENSPLQHRSFWSETGTHTQNPIANMDELGKDLLLKCLCFKPMKRLSAAEALEHPYFKTETEALEHPYFKTETEALEHPYFKSETEALEHPYFKTETEALEHPYFKTETEALEHPYFKTEVTSRVVEVWP</sequence>
<dbReference type="InterPro" id="IPR050108">
    <property type="entry name" value="CDK"/>
</dbReference>
<comment type="catalytic activity">
    <reaction evidence="8">
        <text>L-threonyl-[protein] + ATP = O-phospho-L-threonyl-[protein] + ADP + H(+)</text>
        <dbReference type="Rhea" id="RHEA:46608"/>
        <dbReference type="Rhea" id="RHEA-COMP:11060"/>
        <dbReference type="Rhea" id="RHEA-COMP:11605"/>
        <dbReference type="ChEBI" id="CHEBI:15378"/>
        <dbReference type="ChEBI" id="CHEBI:30013"/>
        <dbReference type="ChEBI" id="CHEBI:30616"/>
        <dbReference type="ChEBI" id="CHEBI:61977"/>
        <dbReference type="ChEBI" id="CHEBI:456216"/>
        <dbReference type="EC" id="2.7.11.24"/>
    </reaction>
</comment>
<dbReference type="GO" id="GO:0030332">
    <property type="term" value="F:cyclin binding"/>
    <property type="evidence" value="ECO:0007669"/>
    <property type="project" value="TreeGrafter"/>
</dbReference>
<proteinExistence type="inferred from homology"/>
<protein>
    <submittedName>
        <fullName evidence="15">Cyclin-dependent kinase 6-like</fullName>
    </submittedName>
</protein>
<evidence type="ECO:0000256" key="13">
    <source>
        <dbReference type="RuleBase" id="RU000304"/>
    </source>
</evidence>
<evidence type="ECO:0000256" key="11">
    <source>
        <dbReference type="ARBA" id="ARBA00048367"/>
    </source>
</evidence>
<dbReference type="InterPro" id="IPR000719">
    <property type="entry name" value="Prot_kinase_dom"/>
</dbReference>
<dbReference type="GO" id="GO:0005524">
    <property type="term" value="F:ATP binding"/>
    <property type="evidence" value="ECO:0007669"/>
    <property type="project" value="UniProtKB-UniRule"/>
</dbReference>
<feature type="binding site" evidence="12">
    <location>
        <position position="44"/>
    </location>
    <ligand>
        <name>ATP</name>
        <dbReference type="ChEBI" id="CHEBI:30616"/>
    </ligand>
</feature>
<dbReference type="GO" id="GO:0004693">
    <property type="term" value="F:cyclin-dependent protein serine/threonine kinase activity"/>
    <property type="evidence" value="ECO:0007669"/>
    <property type="project" value="UniProtKB-EC"/>
</dbReference>
<dbReference type="FunFam" id="1.10.510.10:FF:000624">
    <property type="entry name" value="Mitogen-activated protein kinase"/>
    <property type="match status" value="1"/>
</dbReference>
<dbReference type="SUPFAM" id="SSF56112">
    <property type="entry name" value="Protein kinase-like (PK-like)"/>
    <property type="match status" value="1"/>
</dbReference>
<evidence type="ECO:0000256" key="6">
    <source>
        <dbReference type="ARBA" id="ARBA00022777"/>
    </source>
</evidence>
<comment type="similarity">
    <text evidence="2">Belongs to the protein kinase superfamily. CMGC Ser/Thr protein kinase family. MAP kinase subfamily.</text>
</comment>
<organism evidence="15 16">
    <name type="scientific">Acipenser oxyrinchus oxyrinchus</name>
    <dbReference type="NCBI Taxonomy" id="40147"/>
    <lineage>
        <taxon>Eukaryota</taxon>
        <taxon>Metazoa</taxon>
        <taxon>Chordata</taxon>
        <taxon>Craniata</taxon>
        <taxon>Vertebrata</taxon>
        <taxon>Euteleostomi</taxon>
        <taxon>Actinopterygii</taxon>
        <taxon>Chondrostei</taxon>
        <taxon>Acipenseriformes</taxon>
        <taxon>Acipenseridae</taxon>
        <taxon>Acipenser</taxon>
    </lineage>
</organism>
<keyword evidence="5 12" id="KW-0547">Nucleotide-binding</keyword>
<feature type="domain" description="Protein kinase" evidence="14">
    <location>
        <begin position="13"/>
        <end position="301"/>
    </location>
</feature>
<name>A0AAD8D4Z1_ACIOX</name>
<dbReference type="AlphaFoldDB" id="A0AAD8D4Z1"/>
<keyword evidence="6 15" id="KW-0418">Kinase</keyword>